<feature type="region of interest" description="Disordered" evidence="5">
    <location>
        <begin position="404"/>
        <end position="435"/>
    </location>
</feature>
<dbReference type="InterPro" id="IPR036603">
    <property type="entry name" value="RBP11-like"/>
</dbReference>
<dbReference type="SMART" id="SM00662">
    <property type="entry name" value="RPOLD"/>
    <property type="match status" value="1"/>
</dbReference>
<dbReference type="PANTHER" id="PTHR11800:SF2">
    <property type="entry name" value="DNA-DIRECTED RNA POLYMERASE II SUBUNIT RPB3"/>
    <property type="match status" value="1"/>
</dbReference>
<organism evidence="7">
    <name type="scientific">viral metagenome</name>
    <dbReference type="NCBI Taxonomy" id="1070528"/>
    <lineage>
        <taxon>unclassified sequences</taxon>
        <taxon>metagenomes</taxon>
        <taxon>organismal metagenomes</taxon>
    </lineage>
</organism>
<keyword evidence="2" id="KW-0240">DNA-directed RNA polymerase</keyword>
<dbReference type="GO" id="GO:0000428">
    <property type="term" value="C:DNA-directed RNA polymerase complex"/>
    <property type="evidence" value="ECO:0007669"/>
    <property type="project" value="UniProtKB-KW"/>
</dbReference>
<feature type="domain" description="DNA-directed RNA polymerase RpoA/D/Rpb3-type" evidence="6">
    <location>
        <begin position="15"/>
        <end position="288"/>
    </location>
</feature>
<comment type="subcellular location">
    <subcellularLocation>
        <location evidence="1">Virion</location>
    </subcellularLocation>
</comment>
<feature type="compositionally biased region" description="Basic and acidic residues" evidence="5">
    <location>
        <begin position="416"/>
        <end position="426"/>
    </location>
</feature>
<sequence>MTTVFSNLKRVDRRTLSFQLNPARVTYANVLRRAIQTEVSVLAFRADMGEAGDTADVKIFKNSTPMSNEMLADRIGLLPIAMPQGQQGWEKESVLFRLKVVNDTDEVRTVTAADFECLELREGDTERTRIPNTKFFHPDPVTGDTCILAVLKPMIEGQEPEEIHLEAYPSLGKGREHARFNPTSQASYGYTRDEDPARIKELWVTWLREQKKVDPADLNKDEKRKGMLEREFRSLEIYRCYKEDADGEPFSYDFVVETLGTMDIQTIVYQALLATAQLAEKYAALDRGELPVNVEIRPADAQMKGFDVWFRGEEHTLGNMLQTWIDDNKIVPINSGGVFFIGYKVPHPLREEMVLRIGLDDESEQTARLTIAEAAQGCAEMFRQWAQDWLSVSEDIGLMPVASSEATAAAPAEPKTTWEAHADAKQPKVKTKAKK</sequence>
<reference evidence="7" key="1">
    <citation type="journal article" date="2020" name="Nature">
        <title>Giant virus diversity and host interactions through global metagenomics.</title>
        <authorList>
            <person name="Schulz F."/>
            <person name="Roux S."/>
            <person name="Paez-Espino D."/>
            <person name="Jungbluth S."/>
            <person name="Walsh D.A."/>
            <person name="Denef V.J."/>
            <person name="McMahon K.D."/>
            <person name="Konstantinidis K.T."/>
            <person name="Eloe-Fadrosh E.A."/>
            <person name="Kyrpides N.C."/>
            <person name="Woyke T."/>
        </authorList>
    </citation>
    <scope>NUCLEOTIDE SEQUENCE</scope>
    <source>
        <strain evidence="7">GVMAG-S-3300013006-138</strain>
    </source>
</reference>
<dbReference type="PANTHER" id="PTHR11800">
    <property type="entry name" value="DNA-DIRECTED RNA POLYMERASE"/>
    <property type="match status" value="1"/>
</dbReference>
<dbReference type="GO" id="GO:0044423">
    <property type="term" value="C:virion component"/>
    <property type="evidence" value="ECO:0007669"/>
    <property type="project" value="UniProtKB-KW"/>
</dbReference>
<dbReference type="SUPFAM" id="SSF55257">
    <property type="entry name" value="RBP11-like subunits of RNA polymerase"/>
    <property type="match status" value="2"/>
</dbReference>
<dbReference type="GO" id="GO:0006351">
    <property type="term" value="P:DNA-templated transcription"/>
    <property type="evidence" value="ECO:0007669"/>
    <property type="project" value="InterPro"/>
</dbReference>
<evidence type="ECO:0000313" key="7">
    <source>
        <dbReference type="EMBL" id="QHU18264.1"/>
    </source>
</evidence>
<proteinExistence type="predicted"/>
<evidence type="ECO:0000256" key="3">
    <source>
        <dbReference type="ARBA" id="ARBA00022844"/>
    </source>
</evidence>
<dbReference type="InterPro" id="IPR011263">
    <property type="entry name" value="DNA-dir_RNA_pol_RpoA/D/Rpb3"/>
</dbReference>
<name>A0A6C0KPG8_9ZZZZ</name>
<dbReference type="SUPFAM" id="SSF56553">
    <property type="entry name" value="Insert subdomain of RNA polymerase alpha subunit"/>
    <property type="match status" value="1"/>
</dbReference>
<dbReference type="InterPro" id="IPR036643">
    <property type="entry name" value="RNApol_insert_sf"/>
</dbReference>
<dbReference type="Gene3D" id="2.170.120.12">
    <property type="entry name" value="DNA-directed RNA polymerase, insert domain"/>
    <property type="match status" value="1"/>
</dbReference>
<evidence type="ECO:0000256" key="5">
    <source>
        <dbReference type="SAM" id="MobiDB-lite"/>
    </source>
</evidence>
<protein>
    <recommendedName>
        <fullName evidence="6">DNA-directed RNA polymerase RpoA/D/Rpb3-type domain-containing protein</fullName>
    </recommendedName>
</protein>
<evidence type="ECO:0000256" key="1">
    <source>
        <dbReference type="ARBA" id="ARBA00004328"/>
    </source>
</evidence>
<dbReference type="InterPro" id="IPR050518">
    <property type="entry name" value="Rpo3/RPB3_RNA_Pol_subunit"/>
</dbReference>
<keyword evidence="4" id="KW-0804">Transcription</keyword>
<keyword evidence="3" id="KW-0946">Virion</keyword>
<dbReference type="Pfam" id="PF13656">
    <property type="entry name" value="RNA_pol_L_2"/>
    <property type="match status" value="1"/>
</dbReference>
<dbReference type="GO" id="GO:0046983">
    <property type="term" value="F:protein dimerization activity"/>
    <property type="evidence" value="ECO:0007669"/>
    <property type="project" value="InterPro"/>
</dbReference>
<dbReference type="AlphaFoldDB" id="A0A6C0KPG8"/>
<accession>A0A6C0KPG8</accession>
<evidence type="ECO:0000259" key="6">
    <source>
        <dbReference type="SMART" id="SM00662"/>
    </source>
</evidence>
<dbReference type="GO" id="GO:0003899">
    <property type="term" value="F:DNA-directed RNA polymerase activity"/>
    <property type="evidence" value="ECO:0007669"/>
    <property type="project" value="InterPro"/>
</dbReference>
<dbReference type="EMBL" id="MN740926">
    <property type="protein sequence ID" value="QHU18264.1"/>
    <property type="molecule type" value="Genomic_DNA"/>
</dbReference>
<evidence type="ECO:0000256" key="4">
    <source>
        <dbReference type="ARBA" id="ARBA00023163"/>
    </source>
</evidence>
<dbReference type="Gene3D" id="3.30.1360.10">
    <property type="entry name" value="RNA polymerase, RBP11-like subunit"/>
    <property type="match status" value="2"/>
</dbReference>
<feature type="compositionally biased region" description="Low complexity" evidence="5">
    <location>
        <begin position="404"/>
        <end position="415"/>
    </location>
</feature>
<dbReference type="InterPro" id="IPR009025">
    <property type="entry name" value="RBP11-like_dimer"/>
</dbReference>
<evidence type="ECO:0000256" key="2">
    <source>
        <dbReference type="ARBA" id="ARBA00022478"/>
    </source>
</evidence>